<dbReference type="EMBL" id="BTGU01000003">
    <property type="protein sequence ID" value="GMN30467.1"/>
    <property type="molecule type" value="Genomic_DNA"/>
</dbReference>
<comment type="caution">
    <text evidence="1">The sequence shown here is derived from an EMBL/GenBank/DDBJ whole genome shotgun (WGS) entry which is preliminary data.</text>
</comment>
<dbReference type="Proteomes" id="UP001187192">
    <property type="component" value="Unassembled WGS sequence"/>
</dbReference>
<evidence type="ECO:0000313" key="1">
    <source>
        <dbReference type="EMBL" id="GMN30467.1"/>
    </source>
</evidence>
<gene>
    <name evidence="1" type="ORF">TIFTF001_002802</name>
</gene>
<protein>
    <submittedName>
        <fullName evidence="1">Uncharacterized protein</fullName>
    </submittedName>
</protein>
<organism evidence="1 2">
    <name type="scientific">Ficus carica</name>
    <name type="common">Common fig</name>
    <dbReference type="NCBI Taxonomy" id="3494"/>
    <lineage>
        <taxon>Eukaryota</taxon>
        <taxon>Viridiplantae</taxon>
        <taxon>Streptophyta</taxon>
        <taxon>Embryophyta</taxon>
        <taxon>Tracheophyta</taxon>
        <taxon>Spermatophyta</taxon>
        <taxon>Magnoliopsida</taxon>
        <taxon>eudicotyledons</taxon>
        <taxon>Gunneridae</taxon>
        <taxon>Pentapetalae</taxon>
        <taxon>rosids</taxon>
        <taxon>fabids</taxon>
        <taxon>Rosales</taxon>
        <taxon>Moraceae</taxon>
        <taxon>Ficeae</taxon>
        <taxon>Ficus</taxon>
    </lineage>
</organism>
<reference evidence="1" key="1">
    <citation type="submission" date="2023-07" db="EMBL/GenBank/DDBJ databases">
        <title>draft genome sequence of fig (Ficus carica).</title>
        <authorList>
            <person name="Takahashi T."/>
            <person name="Nishimura K."/>
        </authorList>
    </citation>
    <scope>NUCLEOTIDE SEQUENCE</scope>
</reference>
<proteinExistence type="predicted"/>
<dbReference type="AlphaFoldDB" id="A0AA87Z9I6"/>
<accession>A0AA87Z9I6</accession>
<name>A0AA87Z9I6_FICCA</name>
<keyword evidence="2" id="KW-1185">Reference proteome</keyword>
<evidence type="ECO:0000313" key="2">
    <source>
        <dbReference type="Proteomes" id="UP001187192"/>
    </source>
</evidence>
<sequence>MTLSHHGIYSIVQYGEITLCYMRAYCGHYVVEVSGLDSWGGGGVVSEIRVRRGWSGVGKGKDSVSAKFWN</sequence>